<dbReference type="Pfam" id="PF20737">
    <property type="entry name" value="Glyco_hydro127C"/>
    <property type="match status" value="1"/>
</dbReference>
<gene>
    <name evidence="5" type="ORF">DZF98_09925</name>
</gene>
<feature type="domain" description="Non-reducing end beta-L-arabinofuranosidase-like GH127 catalytic" evidence="2">
    <location>
        <begin position="41"/>
        <end position="441"/>
    </location>
</feature>
<feature type="compositionally biased region" description="Low complexity" evidence="1">
    <location>
        <begin position="1"/>
        <end position="14"/>
    </location>
</feature>
<reference evidence="5 6" key="1">
    <citation type="submission" date="2018-08" db="EMBL/GenBank/DDBJ databases">
        <title>Genome Sequence of Clavibacter michiganensis Subspecies type strains, and the Atypical Peach-Colored Strains Isolated from Tomato.</title>
        <authorList>
            <person name="Osdaghi E."/>
            <person name="Portier P."/>
            <person name="Briand M."/>
            <person name="Jacques M.-A."/>
        </authorList>
    </citation>
    <scope>NUCLEOTIDE SEQUENCE [LARGE SCALE GENOMIC DNA]</scope>
    <source>
        <strain evidence="5 6">CFBP 8216</strain>
    </source>
</reference>
<proteinExistence type="predicted"/>
<dbReference type="PANTHER" id="PTHR43465">
    <property type="entry name" value="DUF1680 DOMAIN PROTEIN (AFU_ORTHOLOGUE AFUA_1G08910)"/>
    <property type="match status" value="1"/>
</dbReference>
<organism evidence="5 6">
    <name type="scientific">Clavibacter californiensis</name>
    <dbReference type="NCBI Taxonomy" id="1401995"/>
    <lineage>
        <taxon>Bacteria</taxon>
        <taxon>Bacillati</taxon>
        <taxon>Actinomycetota</taxon>
        <taxon>Actinomycetes</taxon>
        <taxon>Micrococcales</taxon>
        <taxon>Microbacteriaceae</taxon>
        <taxon>Clavibacter</taxon>
    </lineage>
</organism>
<dbReference type="RefSeq" id="WP_119373264.1">
    <property type="nucleotide sequence ID" value="NZ_CP040792.1"/>
</dbReference>
<comment type="caution">
    <text evidence="5">The sequence shown here is derived from an EMBL/GenBank/DDBJ whole genome shotgun (WGS) entry which is preliminary data.</text>
</comment>
<evidence type="ECO:0000259" key="3">
    <source>
        <dbReference type="Pfam" id="PF20736"/>
    </source>
</evidence>
<keyword evidence="5" id="KW-0378">Hydrolase</keyword>
<dbReference type="InterPro" id="IPR008928">
    <property type="entry name" value="6-hairpin_glycosidase_sf"/>
</dbReference>
<accession>A0ABX9N7D2</accession>
<evidence type="ECO:0000313" key="5">
    <source>
        <dbReference type="EMBL" id="RII91260.1"/>
    </source>
</evidence>
<dbReference type="InterPro" id="IPR049049">
    <property type="entry name" value="Beta-AFase-like_GH127_C"/>
</dbReference>
<protein>
    <submittedName>
        <fullName evidence="5">Glycoside hydrolase family 127 protein</fullName>
    </submittedName>
</protein>
<dbReference type="Proteomes" id="UP000265355">
    <property type="component" value="Unassembled WGS sequence"/>
</dbReference>
<dbReference type="SUPFAM" id="SSF48208">
    <property type="entry name" value="Six-hairpin glycosidases"/>
    <property type="match status" value="1"/>
</dbReference>
<feature type="domain" description="Non-reducing end beta-L-arabinofuranosidase-like GH127 middle" evidence="3">
    <location>
        <begin position="453"/>
        <end position="546"/>
    </location>
</feature>
<sequence length="663" mass="72560">MTTTSTADPSASASRDGHPDRPGGPVAPSRSRLTPLDASEIRLVDGFWAERQRLNADVILRHCEEWMERIGWTSNLDRSASGEEGWEHAGIEFVDSEIHKLLEGMAWELGRPVDAADGAGTAAHVDLADRFARLVSRVAAAQDPDGYLHTSFGRPWQRPRYSDLEWGHELYSMGHLIQAGVAAHRTGASDELVGVVRRVADHLWETFGPEGRVAVCGHPEVEVALVELGRALEEPRYVELARLFVERRGHGLLGPIEYGAEYFQDDVPVRDADVLRGHAVRALYLAAGALDVAVETGDAGLADAVRRQWEETVRTRTYVTGGMGSHHQDEAFGADFELPPDRAYAETCAGIASNMLSWRLLLQEDDPRYADLIERTLLNTVLASPREDGRAFFYTNTLHQRTPGVAPDEDVVNARALASLRAPWFEVSCCPTNVARTLASMELTFATRSAEGVQIHQLGSYDVDTTLDDGTRVALSVRSGYPYAGDVAVTFREDTDREVELAVRIPAWARTATVTEPGGSPVEVRGRRTVVRRRFRAGDTVAVELPVTARFVAPDPRIDAVRGQVAVERGPLVLALESVDLSSGEVGDVVVDTATPPERTGRGARVRLSRAIADPAAWPYAEADRRADRVEDLGLVDLVPYASWANRGPSTMRVWIPAAPDGR</sequence>
<evidence type="ECO:0000256" key="1">
    <source>
        <dbReference type="SAM" id="MobiDB-lite"/>
    </source>
</evidence>
<evidence type="ECO:0000259" key="2">
    <source>
        <dbReference type="Pfam" id="PF07944"/>
    </source>
</evidence>
<dbReference type="EMBL" id="QWEE01000164">
    <property type="protein sequence ID" value="RII91260.1"/>
    <property type="molecule type" value="Genomic_DNA"/>
</dbReference>
<dbReference type="InterPro" id="IPR049046">
    <property type="entry name" value="Beta-AFase-like_GH127_middle"/>
</dbReference>
<dbReference type="PANTHER" id="PTHR43465:SF2">
    <property type="entry name" value="DUF1680 DOMAIN PROTEIN (AFU_ORTHOLOGUE AFUA_1G08910)"/>
    <property type="match status" value="1"/>
</dbReference>
<feature type="region of interest" description="Disordered" evidence="1">
    <location>
        <begin position="1"/>
        <end position="32"/>
    </location>
</feature>
<dbReference type="InterPro" id="IPR049174">
    <property type="entry name" value="Beta-AFase-like"/>
</dbReference>
<keyword evidence="6" id="KW-1185">Reference proteome</keyword>
<evidence type="ECO:0000259" key="4">
    <source>
        <dbReference type="Pfam" id="PF20737"/>
    </source>
</evidence>
<dbReference type="GO" id="GO:0016787">
    <property type="term" value="F:hydrolase activity"/>
    <property type="evidence" value="ECO:0007669"/>
    <property type="project" value="UniProtKB-KW"/>
</dbReference>
<dbReference type="Pfam" id="PF07944">
    <property type="entry name" value="Beta-AFase-like_GH127_cat"/>
    <property type="match status" value="1"/>
</dbReference>
<evidence type="ECO:0000313" key="6">
    <source>
        <dbReference type="Proteomes" id="UP000265355"/>
    </source>
</evidence>
<name>A0ABX9N7D2_9MICO</name>
<dbReference type="Pfam" id="PF20736">
    <property type="entry name" value="Glyco_hydro127M"/>
    <property type="match status" value="1"/>
</dbReference>
<dbReference type="InterPro" id="IPR012878">
    <property type="entry name" value="Beta-AFase-like_GH127_cat"/>
</dbReference>
<feature type="domain" description="Non-reducing end beta-L-arabinofuranosidase-like GH127 C-terminal" evidence="4">
    <location>
        <begin position="550"/>
        <end position="657"/>
    </location>
</feature>